<evidence type="ECO:0000313" key="13">
    <source>
        <dbReference type="WBParaSite" id="TCNE_0001011001-mRNA-1"/>
    </source>
</evidence>
<dbReference type="AlphaFoldDB" id="A0A183UNP0"/>
<dbReference type="SMART" id="SM00490">
    <property type="entry name" value="HELICc"/>
    <property type="match status" value="1"/>
</dbReference>
<dbReference type="WBParaSite" id="TCNE_0001011001-mRNA-1">
    <property type="protein sequence ID" value="TCNE_0001011001-mRNA-1"/>
    <property type="gene ID" value="TCNE_0001011001"/>
</dbReference>
<dbReference type="InterPro" id="IPR011545">
    <property type="entry name" value="DEAD/DEAH_box_helicase_dom"/>
</dbReference>
<dbReference type="SMART" id="SM00487">
    <property type="entry name" value="DEXDc"/>
    <property type="match status" value="1"/>
</dbReference>
<evidence type="ECO:0000259" key="8">
    <source>
        <dbReference type="PROSITE" id="PS51192"/>
    </source>
</evidence>
<evidence type="ECO:0000259" key="10">
    <source>
        <dbReference type="PROSITE" id="PS51195"/>
    </source>
</evidence>
<proteinExistence type="predicted"/>
<feature type="compositionally biased region" description="Basic and acidic residues" evidence="7">
    <location>
        <begin position="136"/>
        <end position="154"/>
    </location>
</feature>
<evidence type="ECO:0000256" key="6">
    <source>
        <dbReference type="PROSITE-ProRule" id="PRU00552"/>
    </source>
</evidence>
<keyword evidence="12" id="KW-1185">Reference proteome</keyword>
<evidence type="ECO:0000256" key="7">
    <source>
        <dbReference type="SAM" id="MobiDB-lite"/>
    </source>
</evidence>
<organism evidence="12 13">
    <name type="scientific">Toxocara canis</name>
    <name type="common">Canine roundworm</name>
    <dbReference type="NCBI Taxonomy" id="6265"/>
    <lineage>
        <taxon>Eukaryota</taxon>
        <taxon>Metazoa</taxon>
        <taxon>Ecdysozoa</taxon>
        <taxon>Nematoda</taxon>
        <taxon>Chromadorea</taxon>
        <taxon>Rhabditida</taxon>
        <taxon>Spirurina</taxon>
        <taxon>Ascaridomorpha</taxon>
        <taxon>Ascaridoidea</taxon>
        <taxon>Toxocaridae</taxon>
        <taxon>Toxocara</taxon>
    </lineage>
</organism>
<dbReference type="PROSITE" id="PS51192">
    <property type="entry name" value="HELICASE_ATP_BIND_1"/>
    <property type="match status" value="1"/>
</dbReference>
<evidence type="ECO:0000256" key="5">
    <source>
        <dbReference type="ARBA" id="ARBA00022840"/>
    </source>
</evidence>
<dbReference type="PANTHER" id="PTHR47958">
    <property type="entry name" value="ATP-DEPENDENT RNA HELICASE DBP3"/>
    <property type="match status" value="1"/>
</dbReference>
<dbReference type="GO" id="GO:0005524">
    <property type="term" value="F:ATP binding"/>
    <property type="evidence" value="ECO:0007669"/>
    <property type="project" value="UniProtKB-KW"/>
</dbReference>
<keyword evidence="5" id="KW-0067">ATP-binding</keyword>
<dbReference type="GO" id="GO:0003676">
    <property type="term" value="F:nucleic acid binding"/>
    <property type="evidence" value="ECO:0007669"/>
    <property type="project" value="InterPro"/>
</dbReference>
<reference evidence="11 12" key="2">
    <citation type="submission" date="2018-11" db="EMBL/GenBank/DDBJ databases">
        <authorList>
            <consortium name="Pathogen Informatics"/>
        </authorList>
    </citation>
    <scope>NUCLEOTIDE SEQUENCE [LARGE SCALE GENOMIC DNA]</scope>
</reference>
<feature type="compositionally biased region" description="Acidic residues" evidence="7">
    <location>
        <begin position="88"/>
        <end position="100"/>
    </location>
</feature>
<feature type="region of interest" description="Disordered" evidence="7">
    <location>
        <begin position="1"/>
        <end position="37"/>
    </location>
</feature>
<feature type="region of interest" description="Disordered" evidence="7">
    <location>
        <begin position="812"/>
        <end position="832"/>
    </location>
</feature>
<dbReference type="Proteomes" id="UP000050794">
    <property type="component" value="Unassembled WGS sequence"/>
</dbReference>
<feature type="compositionally biased region" description="Polar residues" evidence="7">
    <location>
        <begin position="1"/>
        <end position="11"/>
    </location>
</feature>
<name>A0A183UNP0_TOXCA</name>
<dbReference type="InterPro" id="IPR001650">
    <property type="entry name" value="Helicase_C-like"/>
</dbReference>
<feature type="region of interest" description="Disordered" evidence="7">
    <location>
        <begin position="51"/>
        <end position="175"/>
    </location>
</feature>
<feature type="region of interest" description="Disordered" evidence="7">
    <location>
        <begin position="692"/>
        <end position="738"/>
    </location>
</feature>
<feature type="domain" description="DEAD-box RNA helicase Q" evidence="10">
    <location>
        <begin position="274"/>
        <end position="302"/>
    </location>
</feature>
<evidence type="ECO:0000313" key="11">
    <source>
        <dbReference type="EMBL" id="VDM41431.1"/>
    </source>
</evidence>
<dbReference type="EMBL" id="UYWY01020390">
    <property type="protein sequence ID" value="VDM41431.1"/>
    <property type="molecule type" value="Genomic_DNA"/>
</dbReference>
<feature type="compositionally biased region" description="Basic and acidic residues" evidence="7">
    <location>
        <begin position="164"/>
        <end position="174"/>
    </location>
</feature>
<evidence type="ECO:0000259" key="9">
    <source>
        <dbReference type="PROSITE" id="PS51194"/>
    </source>
</evidence>
<keyword evidence="2" id="KW-0547">Nucleotide-binding</keyword>
<dbReference type="PROSITE" id="PS51195">
    <property type="entry name" value="Q_MOTIF"/>
    <property type="match status" value="1"/>
</dbReference>
<feature type="compositionally biased region" description="Acidic residues" evidence="7">
    <location>
        <begin position="117"/>
        <end position="127"/>
    </location>
</feature>
<keyword evidence="3" id="KW-0378">Hydrolase</keyword>
<protein>
    <recommendedName>
        <fullName evidence="1">RNA helicase</fullName>
        <ecNumber evidence="1">3.6.4.13</ecNumber>
    </recommendedName>
</protein>
<dbReference type="EC" id="3.6.4.13" evidence="1"/>
<feature type="domain" description="Helicase C-terminal" evidence="9">
    <location>
        <begin position="539"/>
        <end position="682"/>
    </location>
</feature>
<dbReference type="GO" id="GO:0003724">
    <property type="term" value="F:RNA helicase activity"/>
    <property type="evidence" value="ECO:0007669"/>
    <property type="project" value="UniProtKB-EC"/>
</dbReference>
<reference evidence="13" key="1">
    <citation type="submission" date="2016-06" db="UniProtKB">
        <authorList>
            <consortium name="WormBaseParasite"/>
        </authorList>
    </citation>
    <scope>IDENTIFICATION</scope>
</reference>
<dbReference type="InterPro" id="IPR014001">
    <property type="entry name" value="Helicase_ATP-bd"/>
</dbReference>
<dbReference type="InterPro" id="IPR000629">
    <property type="entry name" value="RNA-helicase_DEAD-box_CS"/>
</dbReference>
<dbReference type="Gene3D" id="3.40.50.300">
    <property type="entry name" value="P-loop containing nucleotide triphosphate hydrolases"/>
    <property type="match status" value="2"/>
</dbReference>
<dbReference type="InterPro" id="IPR027417">
    <property type="entry name" value="P-loop_NTPase"/>
</dbReference>
<feature type="compositionally biased region" description="Basic and acidic residues" evidence="7">
    <location>
        <begin position="54"/>
        <end position="63"/>
    </location>
</feature>
<feature type="region of interest" description="Disordered" evidence="7">
    <location>
        <begin position="776"/>
        <end position="797"/>
    </location>
</feature>
<dbReference type="GO" id="GO:0016787">
    <property type="term" value="F:hydrolase activity"/>
    <property type="evidence" value="ECO:0007669"/>
    <property type="project" value="UniProtKB-KW"/>
</dbReference>
<sequence length="832" mass="92102">MWRTGRSNHGYSNPAMPHAEPTVRFPSTSGNMGAVPPPVALTLPNAAGYSTMAKEMERRKEEEYAALMSSGGRSTSPKSGPRKKNIYDDEYLEKDSDDEPAYQPAPNSPGGAKGGAGEDDEDEEDPLDAFMAGVDKQAREDKVASEKKDKERSAQVDSGIETDEDKKKGLGRADIDDEDMQESYFKFLEERKANAPEEEEIYEYDEDGNIIWTWKKVIDPLAPIDHSTISYAPFNKDFYHEHEQIKAMSAIKVFEVRNRLNLKVAGFNPPKPVLSFAHFGFDESLMNVIRKSEYEHPTAIQAQSVPAALSGRDVLGIAKTGSGKTVAYLWPAIVHIMDQPQLKEGDGPIALIVVPTRELAIQASHNVSEVGCYGLLLLSCYLIVAFDRSRIQVYQEAKRFCKVYNIAVVCAYGGGSKWEQQNALKEGAELVVATPGRIIDLVKIEATNFTRVTFLVFDEADRMFDMGFEAQVKSISNHIRPDRQCLMFSATFKAKVERLAREALLDPVRIVQGEVGEANEDVVQSVEVLPSVDAKWRWLLQRLVQFLAQGKVLIFVTRKQNAEEVAQRLRTKDFSLVLLHGDMLQVERNEKLHAFRKEIALMVATDVAARGLDIPEIRTVINFDLARDIDTHVHRIGRTGRAGEKGYAYTLVTEADKEMAGHLVRNLESVNQQVPDALLQLALKSAWFKNTRSGGQLGGQQGPRRLGLGYKPRTRPGLGAESSGASSKETAKALACEGRSELKKRDPLDVAKAADGSTNRLQAVKAAFKSSFSNSFKASSNDEWAASRAAPTDPRPEWKRKLEEAAAAVNNEIARSASPNTQTGNTIRKFPA</sequence>
<feature type="domain" description="Helicase ATP-binding" evidence="8">
    <location>
        <begin position="305"/>
        <end position="510"/>
    </location>
</feature>
<gene>
    <name evidence="11" type="ORF">TCNE_LOCUS10110</name>
</gene>
<evidence type="ECO:0000313" key="12">
    <source>
        <dbReference type="Proteomes" id="UP000050794"/>
    </source>
</evidence>
<evidence type="ECO:0000256" key="4">
    <source>
        <dbReference type="ARBA" id="ARBA00022806"/>
    </source>
</evidence>
<evidence type="ECO:0000256" key="1">
    <source>
        <dbReference type="ARBA" id="ARBA00012552"/>
    </source>
</evidence>
<dbReference type="PROSITE" id="PS51194">
    <property type="entry name" value="HELICASE_CTER"/>
    <property type="match status" value="1"/>
</dbReference>
<evidence type="ECO:0000256" key="3">
    <source>
        <dbReference type="ARBA" id="ARBA00022801"/>
    </source>
</evidence>
<dbReference type="SUPFAM" id="SSF52540">
    <property type="entry name" value="P-loop containing nucleoside triphosphate hydrolases"/>
    <property type="match status" value="2"/>
</dbReference>
<dbReference type="Pfam" id="PF00271">
    <property type="entry name" value="Helicase_C"/>
    <property type="match status" value="1"/>
</dbReference>
<keyword evidence="4" id="KW-0347">Helicase</keyword>
<feature type="short sequence motif" description="Q motif" evidence="6">
    <location>
        <begin position="274"/>
        <end position="302"/>
    </location>
</feature>
<dbReference type="Pfam" id="PF00270">
    <property type="entry name" value="DEAD"/>
    <property type="match status" value="2"/>
</dbReference>
<dbReference type="PROSITE" id="PS00039">
    <property type="entry name" value="DEAD_ATP_HELICASE"/>
    <property type="match status" value="1"/>
</dbReference>
<dbReference type="GO" id="GO:0043186">
    <property type="term" value="C:P granule"/>
    <property type="evidence" value="ECO:0007669"/>
    <property type="project" value="UniProtKB-ARBA"/>
</dbReference>
<dbReference type="InterPro" id="IPR014014">
    <property type="entry name" value="RNA_helicase_DEAD_Q_motif"/>
</dbReference>
<evidence type="ECO:0000256" key="2">
    <source>
        <dbReference type="ARBA" id="ARBA00022741"/>
    </source>
</evidence>
<dbReference type="CDD" id="cd18787">
    <property type="entry name" value="SF2_C_DEAD"/>
    <property type="match status" value="1"/>
</dbReference>
<accession>A0A183UNP0</accession>